<reference evidence="2" key="2">
    <citation type="submission" date="2023-07" db="EMBL/GenBank/DDBJ databases">
        <authorList>
            <consortium name="Lawrence Berkeley National Laboratory"/>
            <person name="Haridas S."/>
            <person name="Hensen N."/>
            <person name="Bonometti L."/>
            <person name="Westerberg I."/>
            <person name="Brannstrom I.O."/>
            <person name="Guillou S."/>
            <person name="Cros-Aarteil S."/>
            <person name="Calhoun S."/>
            <person name="Kuo A."/>
            <person name="Mondo S."/>
            <person name="Pangilinan J."/>
            <person name="Riley R."/>
            <person name="LaButti K."/>
            <person name="Andreopoulos B."/>
            <person name="Lipzen A."/>
            <person name="Chen C."/>
            <person name="Yanf M."/>
            <person name="Daum C."/>
            <person name="Ng V."/>
            <person name="Clum A."/>
            <person name="Steindorff A."/>
            <person name="Ohm R."/>
            <person name="Martin F."/>
            <person name="Silar P."/>
            <person name="Natvig D."/>
            <person name="Lalanne C."/>
            <person name="Gautier V."/>
            <person name="Ament-velasquez S.L."/>
            <person name="Kruys A."/>
            <person name="Hutchinson M.I."/>
            <person name="Powell A.J."/>
            <person name="Barry K."/>
            <person name="Miller A.N."/>
            <person name="Grigoriev I.V."/>
            <person name="Debuchy R."/>
            <person name="Gladieux P."/>
            <person name="Thoren M.H."/>
            <person name="Johannesson H."/>
        </authorList>
    </citation>
    <scope>NUCLEOTIDE SEQUENCE</scope>
    <source>
        <strain evidence="2">FGSC 1904</strain>
    </source>
</reference>
<accession>A0AAE0UGF4</accession>
<keyword evidence="3" id="KW-1185">Reference proteome</keyword>
<gene>
    <name evidence="2" type="ORF">B0T20DRAFT_388896</name>
</gene>
<evidence type="ECO:0000256" key="1">
    <source>
        <dbReference type="SAM" id="SignalP"/>
    </source>
</evidence>
<evidence type="ECO:0000313" key="3">
    <source>
        <dbReference type="Proteomes" id="UP001281003"/>
    </source>
</evidence>
<evidence type="ECO:0000313" key="2">
    <source>
        <dbReference type="EMBL" id="KAK3403237.1"/>
    </source>
</evidence>
<sequence>MVVSAIAIMLIPTGVFVMRTVGRAQSRCFLRYSAESEASCLGRRVSSCRKRPCLRFLKRPGGPWYGGKSREAVYSIKSCRFEVLAQLRGYVHRVDRLPIANSAFGTDFDRGLSKQDAMPTFQRTHLE</sequence>
<reference evidence="2" key="1">
    <citation type="journal article" date="2023" name="Mol. Phylogenet. Evol.">
        <title>Genome-scale phylogeny and comparative genomics of the fungal order Sordariales.</title>
        <authorList>
            <person name="Hensen N."/>
            <person name="Bonometti L."/>
            <person name="Westerberg I."/>
            <person name="Brannstrom I.O."/>
            <person name="Guillou S."/>
            <person name="Cros-Aarteil S."/>
            <person name="Calhoun S."/>
            <person name="Haridas S."/>
            <person name="Kuo A."/>
            <person name="Mondo S."/>
            <person name="Pangilinan J."/>
            <person name="Riley R."/>
            <person name="LaButti K."/>
            <person name="Andreopoulos B."/>
            <person name="Lipzen A."/>
            <person name="Chen C."/>
            <person name="Yan M."/>
            <person name="Daum C."/>
            <person name="Ng V."/>
            <person name="Clum A."/>
            <person name="Steindorff A."/>
            <person name="Ohm R.A."/>
            <person name="Martin F."/>
            <person name="Silar P."/>
            <person name="Natvig D.O."/>
            <person name="Lalanne C."/>
            <person name="Gautier V."/>
            <person name="Ament-Velasquez S.L."/>
            <person name="Kruys A."/>
            <person name="Hutchinson M.I."/>
            <person name="Powell A.J."/>
            <person name="Barry K."/>
            <person name="Miller A.N."/>
            <person name="Grigoriev I.V."/>
            <person name="Debuchy R."/>
            <person name="Gladieux P."/>
            <person name="Hiltunen Thoren M."/>
            <person name="Johannesson H."/>
        </authorList>
    </citation>
    <scope>NUCLEOTIDE SEQUENCE</scope>
    <source>
        <strain evidence="2">FGSC 1904</strain>
    </source>
</reference>
<organism evidence="2 3">
    <name type="scientific">Sordaria brevicollis</name>
    <dbReference type="NCBI Taxonomy" id="83679"/>
    <lineage>
        <taxon>Eukaryota</taxon>
        <taxon>Fungi</taxon>
        <taxon>Dikarya</taxon>
        <taxon>Ascomycota</taxon>
        <taxon>Pezizomycotina</taxon>
        <taxon>Sordariomycetes</taxon>
        <taxon>Sordariomycetidae</taxon>
        <taxon>Sordariales</taxon>
        <taxon>Sordariaceae</taxon>
        <taxon>Sordaria</taxon>
    </lineage>
</organism>
<evidence type="ECO:0008006" key="4">
    <source>
        <dbReference type="Google" id="ProtNLM"/>
    </source>
</evidence>
<keyword evidence="1" id="KW-0732">Signal</keyword>
<feature type="chain" id="PRO_5042284227" description="Secreted protein" evidence="1">
    <location>
        <begin position="25"/>
        <end position="127"/>
    </location>
</feature>
<dbReference type="AlphaFoldDB" id="A0AAE0UGF4"/>
<feature type="signal peptide" evidence="1">
    <location>
        <begin position="1"/>
        <end position="24"/>
    </location>
</feature>
<dbReference type="Proteomes" id="UP001281003">
    <property type="component" value="Unassembled WGS sequence"/>
</dbReference>
<protein>
    <recommendedName>
        <fullName evidence="4">Secreted protein</fullName>
    </recommendedName>
</protein>
<name>A0AAE0UGF4_SORBR</name>
<comment type="caution">
    <text evidence="2">The sequence shown here is derived from an EMBL/GenBank/DDBJ whole genome shotgun (WGS) entry which is preliminary data.</text>
</comment>
<dbReference type="EMBL" id="JAUTDP010000001">
    <property type="protein sequence ID" value="KAK3403237.1"/>
    <property type="molecule type" value="Genomic_DNA"/>
</dbReference>
<proteinExistence type="predicted"/>